<dbReference type="Pfam" id="PF25794">
    <property type="entry name" value="SACS"/>
    <property type="match status" value="2"/>
</dbReference>
<dbReference type="PANTHER" id="PTHR15600:SF42">
    <property type="entry name" value="SACSIN"/>
    <property type="match status" value="1"/>
</dbReference>
<protein>
    <recommendedName>
        <fullName evidence="1">Sacsin/Nov domain-containing protein</fullName>
    </recommendedName>
</protein>
<dbReference type="Proteomes" id="UP000030634">
    <property type="component" value="Chromosome"/>
</dbReference>
<evidence type="ECO:0000313" key="2">
    <source>
        <dbReference type="EMBL" id="AIZ45134.1"/>
    </source>
</evidence>
<proteinExistence type="predicted"/>
<dbReference type="RefSeq" id="WP_039683828.1">
    <property type="nucleotide sequence ID" value="NZ_CP010028.1"/>
</dbReference>
<gene>
    <name evidence="2" type="ORF">QR90_08510</name>
</gene>
<dbReference type="InterPro" id="IPR058210">
    <property type="entry name" value="SACS/Nov_dom"/>
</dbReference>
<dbReference type="NCBIfam" id="NF047352">
    <property type="entry name" value="P_loop_sacsin"/>
    <property type="match status" value="1"/>
</dbReference>
<evidence type="ECO:0000259" key="1">
    <source>
        <dbReference type="Pfam" id="PF25794"/>
    </source>
</evidence>
<dbReference type="PANTHER" id="PTHR15600">
    <property type="entry name" value="SACSIN"/>
    <property type="match status" value="1"/>
</dbReference>
<name>A0A0A7KIR8_9DEIO</name>
<dbReference type="InterPro" id="IPR036890">
    <property type="entry name" value="HATPase_C_sf"/>
</dbReference>
<sequence length="2429" mass="268314">MAGFITNSVELIQRILFDGRKTDELLVLKELIQNADDARAGRLQVGLSDGLPDAEHPLLRGPALYVVNDGPFDERHARAVRSLGGSSKVEEDAAIGKFGIGLKSVFFLGEVFFFLCRSLDDDGRDISPLAQVLNPWNNGPDADNPRPEWDRFSPTDRKRMRAQLGADDATDGFTVWVPLRTRSSTDLEGGELSVYQSYPGDDEELQRTLFSQRVYREIARMLPLMRHLRAVHFHAPSGLVVLDAGESTRSQYPDLTGEREFAGRVRGQGAPDLQFTAAERVLATPRIQQLREDGYWPRRQVAGTSRQVEDKARAHTAVVFKRQAASAGSVRPTQRSSQLVIQWAVFLPLGESESVSVQGQADFHLTLHGCFFITADRRDILAWHDAPRAGVETGSQLQQQWNAELARQGTLPLLLPTLAEFAYTLPPEEILHLTVGLHRSRLFSAYRADLCRRGQWILTLEQGWRLVGTGTRLLAFPRLQDAPDGDWLPGQREVGRRAILIEENAPHLMVESPSTWTADELRTLFHGLRLAELDERGLDNLAQILSSVAHHENLPARRLLLADLLTLDQKTLDTSRKLLAALVDSVPLHRRFALPKGVARHVRERLALLPTDVLVLPGELEVEGQAQLSVRDALTLLQALAGQRGTVSTVARVLNAVVDEDRHTLRAAVSELPLVEVRSLKAREPEFIAPADAFQRVVQGRLHRATDTTRAWAEVVERAFGNLRLAMTDGVVLEALDSKIESFGPEALMGLIRQGSVFAALAGRQVLLQHLLDESKVETLVPLLRVTLHGDSRQIDEQGPLYQIEKGNPALERLASQLLAGRQDAWRVVPKALVDLLNEPQKAAASVRPMDAAALADLVLRHGTAHVDASSFSEEERLALLKELPPSVACKLPFHPARGGQLVALDADTLMPGDGTLPPVLAERVTLLSADRRWQELWQTLGVQTLDAAQAVTRVLNSADPSTHALWLLDRLAGMAEDTLEALREQIAQAEWLPDAAGEWRVTPGQVLVLPQLAGAMTRVLAAADHPYLDPAHLPQELAAHPGFRKLVEHGFMLTGEDAALALAGVMAAVPQDLYCCGDLEMPFEEWWGLLGELESAVLPALDVLRPLHAVNPAWSRQVWERLDGALPDQALGPLLNHLAQQLKLKPEARDRLEKMHVHFLTQVRDRGLWPTLRERLLLRNRQGQWRLAGELCVQAEGVGARELLHHEHQTLLGDFITPKPLSMSLGAAQAGAEDVGAALQMTAAGLEAYFAPWEGLVPGELIGAFLSLLGGDLQVEALARRHLHSRSLDTLREIVETDAGQRPRNVGSFEEWVDLYRVTVRVSDENQVWVMSLTDQPLRVTKDTTRPNVVVGRPEPGRIHGEVFVTALVLDALDPGDYTQKELADALLAATRAVLRGMYLVRQDRLDDLWKQLSESDQFDLLYTQDVIIQDSISYVRYQLSLSGKQPLNDLFTRWDAARHREAEEQHNALVSRRGRATAEIEKLRGELRAAFENEDPEVVPRLLEAVRRRVQDAQYIPASVPFELLQNADDALEELKVMRAGGQVSDTFVVQTGPQNLTFMHWGRAINQFALTGFDGEELGFKADLKKMLMLSASDKGSSALQVTGKFGMGFKSVYLLADRPRVVSGRLAFDVLGGVYPKQLAPEAAAVMRGALDRHGDRMTGTAIALDVDREHAESALADFRSWLPVLLVFTRQVKRVVDATELAERVVSWQELPLGEGGWRVGGVHPHHEALDRALVCELPSGTVLLPLGALGVRPLPDDVPTLWVTAPTRAFARAGLAVNAMFALDIGRSEVASRAPLNETLARDLGREFARALGALHGQAQDWPAFAQALALAADATPKAFWQSVWTLLAERELDSNFAGHLVRTLVWGDEHSGLWALVRGRDVLPTGLGGDHDVLTSLAQVTHQVSGVLARESVFGQFRESGTLSLQYPPGTLLHAEVAARLHDRTGGQVDLPELRLLAVLRAEFGDHPEITPERALQLAGEYSRDRLGTFGDEQAEVQDYLATFRFQSAAGTFIPAQELIVAIQGAPVSADEQLRAAFAPPERTLHPEYQAAAAFVVLCRGGLRADAKALFLWVTDARSPDAQRAALRYLLDGELASPLAEELLRGPATWLTALLAHPGFNELGNDDQHILAGRLGQSARLDQRARGAGGPPEEDAFLPLAENPTQVLEDLYEAWSETAEDAHRAYEEAIYPPFMRPGGTLLPFAEDRKRWMTLLLLGTYQSLGRTTPQQSRDFLQRAEDQGWLDVFAAPEVDAVEWFKILDGFLSGSPAQEYYHWFSRFLATYQLSRHLDEYMGILMGMERFEEPQSLGAVLNPSSSALFSGSGIDVPDLRRALGIGRHFVMRELLRTGTLVTPHMDAEAFHAPAAVRRELAALGCPVDPKTWNQGDSQTIHRFLVSHLGEKRATFHRAFDLPFVLRALVS</sequence>
<evidence type="ECO:0000313" key="3">
    <source>
        <dbReference type="Proteomes" id="UP000030634"/>
    </source>
</evidence>
<dbReference type="GO" id="GO:0030544">
    <property type="term" value="F:Hsp70 protein binding"/>
    <property type="evidence" value="ECO:0007669"/>
    <property type="project" value="TreeGrafter"/>
</dbReference>
<accession>A0A0A7KIR8</accession>
<feature type="domain" description="Sacsin/Nov" evidence="1">
    <location>
        <begin position="1517"/>
        <end position="1629"/>
    </location>
</feature>
<dbReference type="EMBL" id="CP010028">
    <property type="protein sequence ID" value="AIZ45134.1"/>
    <property type="molecule type" value="Genomic_DNA"/>
</dbReference>
<dbReference type="STRING" id="1182571.QR90_08510"/>
<feature type="domain" description="Sacsin/Nov" evidence="1">
    <location>
        <begin position="12"/>
        <end position="116"/>
    </location>
</feature>
<dbReference type="SUPFAM" id="SSF55874">
    <property type="entry name" value="ATPase domain of HSP90 chaperone/DNA topoisomerase II/histidine kinase"/>
    <property type="match status" value="2"/>
</dbReference>
<dbReference type="Gene3D" id="3.30.565.10">
    <property type="entry name" value="Histidine kinase-like ATPase, C-terminal domain"/>
    <property type="match status" value="1"/>
</dbReference>
<dbReference type="KEGG" id="dsw:QR90_08510"/>
<reference evidence="3" key="1">
    <citation type="submission" date="2014-11" db="EMBL/GenBank/DDBJ databases">
        <title>Hymenobacter sp. DG25B genome submission.</title>
        <authorList>
            <person name="Jung H.-Y."/>
            <person name="Kim M.K."/>
            <person name="Srinivasan S."/>
            <person name="Lim S."/>
        </authorList>
    </citation>
    <scope>NUCLEOTIDE SEQUENCE [LARGE SCALE GENOMIC DNA]</scope>
    <source>
        <strain evidence="3">DY59</strain>
    </source>
</reference>
<dbReference type="InterPro" id="IPR052972">
    <property type="entry name" value="Sacsin_chaperone_reg"/>
</dbReference>
<organism evidence="2 3">
    <name type="scientific">Deinococcus radiopugnans</name>
    <dbReference type="NCBI Taxonomy" id="57497"/>
    <lineage>
        <taxon>Bacteria</taxon>
        <taxon>Thermotogati</taxon>
        <taxon>Deinococcota</taxon>
        <taxon>Deinococci</taxon>
        <taxon>Deinococcales</taxon>
        <taxon>Deinococcaceae</taxon>
        <taxon>Deinococcus</taxon>
    </lineage>
</organism>
<dbReference type="HOGENOM" id="CLU_228087_0_0_0"/>